<accession>A0A645AU54</accession>
<evidence type="ECO:0000313" key="1">
    <source>
        <dbReference type="EMBL" id="MPM55821.1"/>
    </source>
</evidence>
<reference evidence="1" key="1">
    <citation type="submission" date="2019-08" db="EMBL/GenBank/DDBJ databases">
        <authorList>
            <person name="Kucharzyk K."/>
            <person name="Murdoch R.W."/>
            <person name="Higgins S."/>
            <person name="Loffler F."/>
        </authorList>
    </citation>
    <scope>NUCLEOTIDE SEQUENCE</scope>
</reference>
<proteinExistence type="predicted"/>
<sequence>MFIEKFFFQFIHIDNFTDSYHCKPAHMRIYNNRLRLCIADYTDTTIPGKTLDIVFKFIPEVPIFQTVNCPLKSFFFREKSQTRSFCT</sequence>
<gene>
    <name evidence="1" type="ORF">SDC9_102618</name>
</gene>
<dbReference type="AlphaFoldDB" id="A0A645AU54"/>
<comment type="caution">
    <text evidence="1">The sequence shown here is derived from an EMBL/GenBank/DDBJ whole genome shotgun (WGS) entry which is preliminary data.</text>
</comment>
<protein>
    <submittedName>
        <fullName evidence="1">Uncharacterized protein</fullName>
    </submittedName>
</protein>
<organism evidence="1">
    <name type="scientific">bioreactor metagenome</name>
    <dbReference type="NCBI Taxonomy" id="1076179"/>
    <lineage>
        <taxon>unclassified sequences</taxon>
        <taxon>metagenomes</taxon>
        <taxon>ecological metagenomes</taxon>
    </lineage>
</organism>
<dbReference type="EMBL" id="VSSQ01015452">
    <property type="protein sequence ID" value="MPM55821.1"/>
    <property type="molecule type" value="Genomic_DNA"/>
</dbReference>
<name>A0A645AU54_9ZZZZ</name>